<dbReference type="AlphaFoldDB" id="A0A1G2B678"/>
<dbReference type="STRING" id="1798543.A2898_01010"/>
<keyword evidence="1" id="KW-0472">Membrane</keyword>
<dbReference type="Pfam" id="PF14242">
    <property type="entry name" value="DUF4342"/>
    <property type="match status" value="1"/>
</dbReference>
<protein>
    <recommendedName>
        <fullName evidence="2">DUF4342 domain-containing protein</fullName>
    </recommendedName>
</protein>
<sequence length="79" mass="8519">MTEQQEEFKISGDDLIRKVKEIIKEGNARMIIIKNEDGKEIVQFPVTVGVVGTLLAAPLAALGAIAALVTNCTIVVVKR</sequence>
<dbReference type="InterPro" id="IPR025642">
    <property type="entry name" value="DUF4342"/>
</dbReference>
<name>A0A1G2B678_9BACT</name>
<organism evidence="3 4">
    <name type="scientific">Candidatus Kerfeldbacteria bacterium RIFCSPLOWO2_01_FULL_48_11</name>
    <dbReference type="NCBI Taxonomy" id="1798543"/>
    <lineage>
        <taxon>Bacteria</taxon>
        <taxon>Candidatus Kerfeldiibacteriota</taxon>
    </lineage>
</organism>
<evidence type="ECO:0000256" key="1">
    <source>
        <dbReference type="SAM" id="Phobius"/>
    </source>
</evidence>
<feature type="domain" description="DUF4342" evidence="2">
    <location>
        <begin position="4"/>
        <end position="78"/>
    </location>
</feature>
<feature type="transmembrane region" description="Helical" evidence="1">
    <location>
        <begin position="55"/>
        <end position="77"/>
    </location>
</feature>
<reference evidence="3 4" key="1">
    <citation type="journal article" date="2016" name="Nat. Commun.">
        <title>Thousands of microbial genomes shed light on interconnected biogeochemical processes in an aquifer system.</title>
        <authorList>
            <person name="Anantharaman K."/>
            <person name="Brown C.T."/>
            <person name="Hug L.A."/>
            <person name="Sharon I."/>
            <person name="Castelle C.J."/>
            <person name="Probst A.J."/>
            <person name="Thomas B.C."/>
            <person name="Singh A."/>
            <person name="Wilkins M.J."/>
            <person name="Karaoz U."/>
            <person name="Brodie E.L."/>
            <person name="Williams K.H."/>
            <person name="Hubbard S.S."/>
            <person name="Banfield J.F."/>
        </authorList>
    </citation>
    <scope>NUCLEOTIDE SEQUENCE [LARGE SCALE GENOMIC DNA]</scope>
</reference>
<dbReference type="Proteomes" id="UP000179164">
    <property type="component" value="Unassembled WGS sequence"/>
</dbReference>
<dbReference type="EMBL" id="MHKE01000005">
    <property type="protein sequence ID" value="OGY84671.1"/>
    <property type="molecule type" value="Genomic_DNA"/>
</dbReference>
<gene>
    <name evidence="3" type="ORF">A2898_01010</name>
</gene>
<evidence type="ECO:0000313" key="3">
    <source>
        <dbReference type="EMBL" id="OGY84671.1"/>
    </source>
</evidence>
<keyword evidence="1" id="KW-1133">Transmembrane helix</keyword>
<comment type="caution">
    <text evidence="3">The sequence shown here is derived from an EMBL/GenBank/DDBJ whole genome shotgun (WGS) entry which is preliminary data.</text>
</comment>
<keyword evidence="1" id="KW-0812">Transmembrane</keyword>
<evidence type="ECO:0000259" key="2">
    <source>
        <dbReference type="Pfam" id="PF14242"/>
    </source>
</evidence>
<accession>A0A1G2B678</accession>
<evidence type="ECO:0000313" key="4">
    <source>
        <dbReference type="Proteomes" id="UP000179164"/>
    </source>
</evidence>
<proteinExistence type="predicted"/>